<name>A0AB33KAI6_9ACTN</name>
<accession>A0AB33KAI6</accession>
<sequence length="415" mass="46472">MTYTVSVLISYEDLHDEERAIADAVWNCYKTHAPDLHKKLAWNPENHWRPFHCGEEHDEDDLASHLHDYFCSKWPDDFKDHLSEITRKEQKPFPGHWHDSESLDGIPTLEPILEEFLYKKTLNRVVGHSASMKSFVMLSMAAHMGWGIPWFGHRVQNEGIRTLIVVAEGAEGIRKRKLALEQYYGRVMENVSFLTRAIQIDRGENRPDWQNLRNAIKDQKIDLVVFDTQSRCASGLEENSNREMSEVVNSLDALIAETGVCVVLVHHSTGDQSTTGGNLKGRGAGAVKAALQSEIFIRRDRKANLVTVETDKAKDDGKSKVSLEPIIREVDGVLNFWGDPETSVVLVSPAPRIKGVGVVEGAPATRVETTVELSDRFQQEAPDAKPTVANVQAVLGIRRTKALEVARRLREGGAA</sequence>
<evidence type="ECO:0000313" key="1">
    <source>
        <dbReference type="EMBL" id="BFP50648.1"/>
    </source>
</evidence>
<reference evidence="1" key="1">
    <citation type="submission" date="2024-07" db="EMBL/GenBank/DDBJ databases">
        <title>Complete genome sequences of cellulolytic bacteria, Kitasatospora sp. CMC57 and Streptomyces sp. CMC78, isolated from Japanese agricultural soil.</title>
        <authorList>
            <person name="Hashimoto T."/>
            <person name="Ito M."/>
            <person name="Iwamoto M."/>
            <person name="Fukahori D."/>
            <person name="Shoda T."/>
            <person name="Sakoda M."/>
            <person name="Morohoshi T."/>
            <person name="Mitsuboshi M."/>
            <person name="Nishizawa T."/>
        </authorList>
    </citation>
    <scope>NUCLEOTIDE SEQUENCE</scope>
    <source>
        <strain evidence="1">CMC78</strain>
    </source>
</reference>
<organism evidence="1">
    <name type="scientific">Streptomyces sp. CMC78</name>
    <dbReference type="NCBI Taxonomy" id="3231512"/>
    <lineage>
        <taxon>Bacteria</taxon>
        <taxon>Bacillati</taxon>
        <taxon>Actinomycetota</taxon>
        <taxon>Actinomycetes</taxon>
        <taxon>Kitasatosporales</taxon>
        <taxon>Streptomycetaceae</taxon>
        <taxon>Streptomyces</taxon>
    </lineage>
</organism>
<dbReference type="AlphaFoldDB" id="A0AB33KAI6"/>
<dbReference type="KEGG" id="stcm:SCMC78_04550"/>
<evidence type="ECO:0008006" key="2">
    <source>
        <dbReference type="Google" id="ProtNLM"/>
    </source>
</evidence>
<protein>
    <recommendedName>
        <fullName evidence="2">AAA family ATPase</fullName>
    </recommendedName>
</protein>
<dbReference type="InterPro" id="IPR027417">
    <property type="entry name" value="P-loop_NTPase"/>
</dbReference>
<dbReference type="RefSeq" id="WP_408053258.1">
    <property type="nucleotide sequence ID" value="NZ_AP035884.1"/>
</dbReference>
<dbReference type="EMBL" id="AP035884">
    <property type="protein sequence ID" value="BFP50648.1"/>
    <property type="molecule type" value="Genomic_DNA"/>
</dbReference>
<dbReference type="Gene3D" id="3.40.50.300">
    <property type="entry name" value="P-loop containing nucleotide triphosphate hydrolases"/>
    <property type="match status" value="1"/>
</dbReference>
<proteinExistence type="predicted"/>
<dbReference type="Pfam" id="PF13481">
    <property type="entry name" value="AAA_25"/>
    <property type="match status" value="1"/>
</dbReference>
<gene>
    <name evidence="1" type="ORF">SCMC78_04550</name>
</gene>
<dbReference type="SUPFAM" id="SSF52540">
    <property type="entry name" value="P-loop containing nucleoside triphosphate hydrolases"/>
    <property type="match status" value="1"/>
</dbReference>